<keyword evidence="6" id="KW-0067">ATP-binding</keyword>
<comment type="catalytic activity">
    <reaction evidence="7">
        <text>L-threonyl-[protein] + ATP = O-phospho-L-threonyl-[protein] + ADP + H(+)</text>
        <dbReference type="Rhea" id="RHEA:46608"/>
        <dbReference type="Rhea" id="RHEA-COMP:11060"/>
        <dbReference type="Rhea" id="RHEA-COMP:11605"/>
        <dbReference type="ChEBI" id="CHEBI:15378"/>
        <dbReference type="ChEBI" id="CHEBI:30013"/>
        <dbReference type="ChEBI" id="CHEBI:30616"/>
        <dbReference type="ChEBI" id="CHEBI:61977"/>
        <dbReference type="ChEBI" id="CHEBI:456216"/>
        <dbReference type="EC" id="2.7.11.1"/>
    </reaction>
</comment>
<dbReference type="Proteomes" id="UP000237347">
    <property type="component" value="Unassembled WGS sequence"/>
</dbReference>
<dbReference type="Pfam" id="PF00069">
    <property type="entry name" value="Pkinase"/>
    <property type="match status" value="1"/>
</dbReference>
<dbReference type="PANTHER" id="PTHR45637">
    <property type="entry name" value="FLIPPASE KINASE 1-RELATED"/>
    <property type="match status" value="1"/>
</dbReference>
<sequence length="168" mass="18490">MLSDFDLSLRSDAIPAVESPLCSPDNVTPLTPSYTREAHMPFSCLPNRLFRSRKVQTLAPNRLFMAEPVDARSCSFVETHENVSPEVASGGSHSNAVDWWAFGIFIYEMIYGCTPFAAPSNKTTLCNIIKKPLEFLMSLTPPSASELHVRDLISGLLNKDLVEISGAN</sequence>
<evidence type="ECO:0000256" key="1">
    <source>
        <dbReference type="ARBA" id="ARBA00012513"/>
    </source>
</evidence>
<evidence type="ECO:0000256" key="5">
    <source>
        <dbReference type="ARBA" id="ARBA00022777"/>
    </source>
</evidence>
<evidence type="ECO:0000256" key="3">
    <source>
        <dbReference type="ARBA" id="ARBA00022679"/>
    </source>
</evidence>
<dbReference type="InterPro" id="IPR011009">
    <property type="entry name" value="Kinase-like_dom_sf"/>
</dbReference>
<keyword evidence="4" id="KW-0547">Nucleotide-binding</keyword>
<comment type="catalytic activity">
    <reaction evidence="8">
        <text>L-seryl-[protein] + ATP = O-phospho-L-seryl-[protein] + ADP + H(+)</text>
        <dbReference type="Rhea" id="RHEA:17989"/>
        <dbReference type="Rhea" id="RHEA-COMP:9863"/>
        <dbReference type="Rhea" id="RHEA-COMP:11604"/>
        <dbReference type="ChEBI" id="CHEBI:15378"/>
        <dbReference type="ChEBI" id="CHEBI:29999"/>
        <dbReference type="ChEBI" id="CHEBI:30616"/>
        <dbReference type="ChEBI" id="CHEBI:83421"/>
        <dbReference type="ChEBI" id="CHEBI:456216"/>
        <dbReference type="EC" id="2.7.11.1"/>
    </reaction>
</comment>
<dbReference type="AlphaFoldDB" id="A0AAW0IWW7"/>
<protein>
    <recommendedName>
        <fullName evidence="1">non-specific serine/threonine protein kinase</fullName>
        <ecNumber evidence="1">2.7.11.1</ecNumber>
    </recommendedName>
</protein>
<accession>A0AAW0IWW7</accession>
<keyword evidence="2" id="KW-0723">Serine/threonine-protein kinase</keyword>
<dbReference type="GO" id="GO:0005524">
    <property type="term" value="F:ATP binding"/>
    <property type="evidence" value="ECO:0007669"/>
    <property type="project" value="UniProtKB-KW"/>
</dbReference>
<organism evidence="10 11">
    <name type="scientific">Quercus suber</name>
    <name type="common">Cork oak</name>
    <dbReference type="NCBI Taxonomy" id="58331"/>
    <lineage>
        <taxon>Eukaryota</taxon>
        <taxon>Viridiplantae</taxon>
        <taxon>Streptophyta</taxon>
        <taxon>Embryophyta</taxon>
        <taxon>Tracheophyta</taxon>
        <taxon>Spermatophyta</taxon>
        <taxon>Magnoliopsida</taxon>
        <taxon>eudicotyledons</taxon>
        <taxon>Gunneridae</taxon>
        <taxon>Pentapetalae</taxon>
        <taxon>rosids</taxon>
        <taxon>fabids</taxon>
        <taxon>Fagales</taxon>
        <taxon>Fagaceae</taxon>
        <taxon>Quercus</taxon>
    </lineage>
</organism>
<dbReference type="InterPro" id="IPR000719">
    <property type="entry name" value="Prot_kinase_dom"/>
</dbReference>
<evidence type="ECO:0000259" key="9">
    <source>
        <dbReference type="PROSITE" id="PS50011"/>
    </source>
</evidence>
<feature type="domain" description="Protein kinase" evidence="9">
    <location>
        <begin position="1"/>
        <end position="168"/>
    </location>
</feature>
<comment type="caution">
    <text evidence="10">The sequence shown here is derived from an EMBL/GenBank/DDBJ whole genome shotgun (WGS) entry which is preliminary data.</text>
</comment>
<dbReference type="PROSITE" id="PS50011">
    <property type="entry name" value="PROTEIN_KINASE_DOM"/>
    <property type="match status" value="1"/>
</dbReference>
<keyword evidence="11" id="KW-1185">Reference proteome</keyword>
<dbReference type="GO" id="GO:0004674">
    <property type="term" value="F:protein serine/threonine kinase activity"/>
    <property type="evidence" value="ECO:0007669"/>
    <property type="project" value="UniProtKB-KW"/>
</dbReference>
<proteinExistence type="predicted"/>
<keyword evidence="5 10" id="KW-0418">Kinase</keyword>
<evidence type="ECO:0000313" key="10">
    <source>
        <dbReference type="EMBL" id="KAK7818776.1"/>
    </source>
</evidence>
<name>A0AAW0IWW7_QUESU</name>
<dbReference type="EMBL" id="PKMF04000812">
    <property type="protein sequence ID" value="KAK7818776.1"/>
    <property type="molecule type" value="Genomic_DNA"/>
</dbReference>
<evidence type="ECO:0000256" key="4">
    <source>
        <dbReference type="ARBA" id="ARBA00022741"/>
    </source>
</evidence>
<reference evidence="10 11" key="1">
    <citation type="journal article" date="2018" name="Sci. Data">
        <title>The draft genome sequence of cork oak.</title>
        <authorList>
            <person name="Ramos A.M."/>
            <person name="Usie A."/>
            <person name="Barbosa P."/>
            <person name="Barros P.M."/>
            <person name="Capote T."/>
            <person name="Chaves I."/>
            <person name="Simoes F."/>
            <person name="Abreu I."/>
            <person name="Carrasquinho I."/>
            <person name="Faro C."/>
            <person name="Guimaraes J.B."/>
            <person name="Mendonca D."/>
            <person name="Nobrega F."/>
            <person name="Rodrigues L."/>
            <person name="Saibo N.J.M."/>
            <person name="Varela M.C."/>
            <person name="Egas C."/>
            <person name="Matos J."/>
            <person name="Miguel C.M."/>
            <person name="Oliveira M.M."/>
            <person name="Ricardo C.P."/>
            <person name="Goncalves S."/>
        </authorList>
    </citation>
    <scope>NUCLEOTIDE SEQUENCE [LARGE SCALE GENOMIC DNA]</scope>
    <source>
        <strain evidence="11">cv. HL8</strain>
    </source>
</reference>
<evidence type="ECO:0000256" key="2">
    <source>
        <dbReference type="ARBA" id="ARBA00022527"/>
    </source>
</evidence>
<evidence type="ECO:0000256" key="8">
    <source>
        <dbReference type="ARBA" id="ARBA00048679"/>
    </source>
</evidence>
<evidence type="ECO:0000256" key="6">
    <source>
        <dbReference type="ARBA" id="ARBA00022840"/>
    </source>
</evidence>
<evidence type="ECO:0000256" key="7">
    <source>
        <dbReference type="ARBA" id="ARBA00047899"/>
    </source>
</evidence>
<dbReference type="SUPFAM" id="SSF56112">
    <property type="entry name" value="Protein kinase-like (PK-like)"/>
    <property type="match status" value="1"/>
</dbReference>
<keyword evidence="3" id="KW-0808">Transferase</keyword>
<dbReference type="Gene3D" id="1.10.510.10">
    <property type="entry name" value="Transferase(Phosphotransferase) domain 1"/>
    <property type="match status" value="1"/>
</dbReference>
<dbReference type="EC" id="2.7.11.1" evidence="1"/>
<gene>
    <name evidence="10" type="primary">PID_1</name>
    <name evidence="10" type="ORF">CFP56_040967</name>
</gene>
<evidence type="ECO:0000313" key="11">
    <source>
        <dbReference type="Proteomes" id="UP000237347"/>
    </source>
</evidence>